<dbReference type="RefSeq" id="WP_345434976.1">
    <property type="nucleotide sequence ID" value="NZ_BAABKO010000001.1"/>
</dbReference>
<dbReference type="CDD" id="cd08998">
    <property type="entry name" value="GH43_Arb43a-like"/>
    <property type="match status" value="1"/>
</dbReference>
<dbReference type="InterPro" id="IPR023296">
    <property type="entry name" value="Glyco_hydro_beta-prop_sf"/>
</dbReference>
<accession>A0ABP8ZQ31</accession>
<dbReference type="SUPFAM" id="SSF48726">
    <property type="entry name" value="Immunoglobulin"/>
    <property type="match status" value="1"/>
</dbReference>
<dbReference type="InterPro" id="IPR013783">
    <property type="entry name" value="Ig-like_fold"/>
</dbReference>
<protein>
    <recommendedName>
        <fullName evidence="9">Arabinan endo-1,5-alpha-L-arabinosidase</fullName>
    </recommendedName>
</protein>
<evidence type="ECO:0000256" key="5">
    <source>
        <dbReference type="RuleBase" id="RU361187"/>
    </source>
</evidence>
<dbReference type="EMBL" id="BAABKO010000001">
    <property type="protein sequence ID" value="GAA4762926.1"/>
    <property type="molecule type" value="Genomic_DNA"/>
</dbReference>
<feature type="signal peptide" evidence="6">
    <location>
        <begin position="1"/>
        <end position="25"/>
    </location>
</feature>
<dbReference type="Gene3D" id="2.60.40.10">
    <property type="entry name" value="Immunoglobulins"/>
    <property type="match status" value="1"/>
</dbReference>
<feature type="chain" id="PRO_5045313750" description="Arabinan endo-1,5-alpha-L-arabinosidase" evidence="6">
    <location>
        <begin position="26"/>
        <end position="458"/>
    </location>
</feature>
<keyword evidence="4 5" id="KW-0326">Glycosidase</keyword>
<evidence type="ECO:0000256" key="2">
    <source>
        <dbReference type="ARBA" id="ARBA00009865"/>
    </source>
</evidence>
<dbReference type="InterPro" id="IPR006710">
    <property type="entry name" value="Glyco_hydro_43"/>
</dbReference>
<name>A0ABP8ZQ31_9MICO</name>
<gene>
    <name evidence="7" type="ORF">GCM10023351_01790</name>
</gene>
<evidence type="ECO:0000313" key="7">
    <source>
        <dbReference type="EMBL" id="GAA4762926.1"/>
    </source>
</evidence>
<dbReference type="Gene3D" id="2.115.10.20">
    <property type="entry name" value="Glycosyl hydrolase domain, family 43"/>
    <property type="match status" value="1"/>
</dbReference>
<dbReference type="Proteomes" id="UP001501645">
    <property type="component" value="Unassembled WGS sequence"/>
</dbReference>
<evidence type="ECO:0008006" key="9">
    <source>
        <dbReference type="Google" id="ProtNLM"/>
    </source>
</evidence>
<comment type="caution">
    <text evidence="7">The sequence shown here is derived from an EMBL/GenBank/DDBJ whole genome shotgun (WGS) entry which is preliminary data.</text>
</comment>
<evidence type="ECO:0000256" key="6">
    <source>
        <dbReference type="SAM" id="SignalP"/>
    </source>
</evidence>
<proteinExistence type="inferred from homology"/>
<sequence>MPARRTVIRSLAVAGAAVLTTVAIAAPTLAGPAAAEPSGGLSITGETAPVHDPSLFIDEETGTWYVYSTGEVGRAGGGTILTWSSDDAGVTWERGDNVWDEIPAWIDADFSDGALPDNLWAPEIHEHDGVYYLYYSASRFGTNTSVTALATNTTLDPDDPAYEWVDQGPVISSPQTIADGKEFNAIDAGIVEDADGTPYMAIGSHWYGIFLVELEWPSGKPVAGALEDAVHLVDRFAPGNRVEAPFIEEHDGWYYLFVSFDACCQGADSTYHVAVGRSSSVTGPYLDRDGRDMLGGGGTTLLDAHGAIVGPGGQSVADGVLAFHYYDAANAEIPYFPRLGLQRLEWVDGWPVADETAEPAVIVTAPQDASVRKNRSAEFTVEVTGSPAPVVTWETSSDGGATWTAAAGSRAERAVDGIAAYRVDRVRGDLLVRAVVENAHGVVRSEPAALTVGKPGRS</sequence>
<dbReference type="PROSITE" id="PS51318">
    <property type="entry name" value="TAT"/>
    <property type="match status" value="1"/>
</dbReference>
<comment type="similarity">
    <text evidence="2 5">Belongs to the glycosyl hydrolase 43 family.</text>
</comment>
<keyword evidence="8" id="KW-1185">Reference proteome</keyword>
<reference evidence="8" key="1">
    <citation type="journal article" date="2019" name="Int. J. Syst. Evol. Microbiol.">
        <title>The Global Catalogue of Microorganisms (GCM) 10K type strain sequencing project: providing services to taxonomists for standard genome sequencing and annotation.</title>
        <authorList>
            <consortium name="The Broad Institute Genomics Platform"/>
            <consortium name="The Broad Institute Genome Sequencing Center for Infectious Disease"/>
            <person name="Wu L."/>
            <person name="Ma J."/>
        </authorList>
    </citation>
    <scope>NUCLEOTIDE SEQUENCE [LARGE SCALE GENOMIC DNA]</scope>
    <source>
        <strain evidence="8">JCM 18537</strain>
    </source>
</reference>
<comment type="pathway">
    <text evidence="1">Glycan metabolism; L-arabinan degradation.</text>
</comment>
<keyword evidence="3 5" id="KW-0378">Hydrolase</keyword>
<dbReference type="InterPro" id="IPR050727">
    <property type="entry name" value="GH43_arabinanases"/>
</dbReference>
<evidence type="ECO:0000256" key="3">
    <source>
        <dbReference type="ARBA" id="ARBA00022801"/>
    </source>
</evidence>
<evidence type="ECO:0000313" key="8">
    <source>
        <dbReference type="Proteomes" id="UP001501645"/>
    </source>
</evidence>
<dbReference type="InterPro" id="IPR006311">
    <property type="entry name" value="TAT_signal"/>
</dbReference>
<organism evidence="7 8">
    <name type="scientific">Microbacterium gilvum</name>
    <dbReference type="NCBI Taxonomy" id="1336204"/>
    <lineage>
        <taxon>Bacteria</taxon>
        <taxon>Bacillati</taxon>
        <taxon>Actinomycetota</taxon>
        <taxon>Actinomycetes</taxon>
        <taxon>Micrococcales</taxon>
        <taxon>Microbacteriaceae</taxon>
        <taxon>Microbacterium</taxon>
    </lineage>
</organism>
<dbReference type="PANTHER" id="PTHR43301:SF3">
    <property type="entry name" value="ARABINAN ENDO-1,5-ALPHA-L-ARABINOSIDASE A-RELATED"/>
    <property type="match status" value="1"/>
</dbReference>
<evidence type="ECO:0000256" key="1">
    <source>
        <dbReference type="ARBA" id="ARBA00004834"/>
    </source>
</evidence>
<dbReference type="Pfam" id="PF04616">
    <property type="entry name" value="Glyco_hydro_43"/>
    <property type="match status" value="1"/>
</dbReference>
<dbReference type="SUPFAM" id="SSF75005">
    <property type="entry name" value="Arabinanase/levansucrase/invertase"/>
    <property type="match status" value="1"/>
</dbReference>
<keyword evidence="6" id="KW-0732">Signal</keyword>
<dbReference type="InterPro" id="IPR036179">
    <property type="entry name" value="Ig-like_dom_sf"/>
</dbReference>
<dbReference type="PANTHER" id="PTHR43301">
    <property type="entry name" value="ARABINAN ENDO-1,5-ALPHA-L-ARABINOSIDASE"/>
    <property type="match status" value="1"/>
</dbReference>
<evidence type="ECO:0000256" key="4">
    <source>
        <dbReference type="ARBA" id="ARBA00023295"/>
    </source>
</evidence>